<dbReference type="InterPro" id="IPR007863">
    <property type="entry name" value="Peptidase_M16_C"/>
</dbReference>
<sequence>MIDKYRALMDGLSLESLLSFVRELKSQLFVEGLVQGNVTSTESTDFLKYVVDKLNFMPLEQEMPVQFQVVELPSGHHLCKVRALNRGDANSEVTVYYQVLSLFEAAMTTRSQTSYMDLELQVLDFSLGRSTGFFGQELAGARSLKEYTLMELLVMHMEEPCFDFLRTKQTLGYHVYPTCRNTSGILGFSVTVGTQATKYNCRGWLIDGLIPDLP</sequence>
<dbReference type="Pfam" id="PF05193">
    <property type="entry name" value="Peptidase_M16_C"/>
    <property type="match status" value="1"/>
</dbReference>
<protein>
    <recommendedName>
        <fullName evidence="2">Peptidase M16 C-terminal domain-containing protein</fullName>
    </recommendedName>
</protein>
<gene>
    <name evidence="3" type="ORF">E2I00_019688</name>
</gene>
<accession>A0A643BLP2</accession>
<dbReference type="EMBL" id="SGJD01010275">
    <property type="protein sequence ID" value="KAB0388882.1"/>
    <property type="molecule type" value="Genomic_DNA"/>
</dbReference>
<dbReference type="InterPro" id="IPR050626">
    <property type="entry name" value="Peptidase_M16"/>
</dbReference>
<keyword evidence="4" id="KW-1185">Reference proteome</keyword>
<name>A0A643BLP2_BALPH</name>
<dbReference type="SUPFAM" id="SSF63411">
    <property type="entry name" value="LuxS/MPP-like metallohydrolase"/>
    <property type="match status" value="2"/>
</dbReference>
<evidence type="ECO:0000256" key="1">
    <source>
        <dbReference type="ARBA" id="ARBA00022723"/>
    </source>
</evidence>
<dbReference type="PANTHER" id="PTHR43690">
    <property type="entry name" value="NARDILYSIN"/>
    <property type="match status" value="1"/>
</dbReference>
<keyword evidence="1" id="KW-0479">Metal-binding</keyword>
<comment type="caution">
    <text evidence="3">The sequence shown here is derived from an EMBL/GenBank/DDBJ whole genome shotgun (WGS) entry which is preliminary data.</text>
</comment>
<evidence type="ECO:0000259" key="2">
    <source>
        <dbReference type="Pfam" id="PF05193"/>
    </source>
</evidence>
<feature type="non-terminal residue" evidence="3">
    <location>
        <position position="214"/>
    </location>
</feature>
<dbReference type="GO" id="GO:0046872">
    <property type="term" value="F:metal ion binding"/>
    <property type="evidence" value="ECO:0007669"/>
    <property type="project" value="UniProtKB-KW"/>
</dbReference>
<reference evidence="3 4" key="1">
    <citation type="journal article" date="2019" name="PLoS ONE">
        <title>Genomic analyses reveal an absence of contemporary introgressive admixture between fin whales and blue whales, despite known hybrids.</title>
        <authorList>
            <person name="Westbury M.V."/>
            <person name="Petersen B."/>
            <person name="Lorenzen E.D."/>
        </authorList>
    </citation>
    <scope>NUCLEOTIDE SEQUENCE [LARGE SCALE GENOMIC DNA]</scope>
    <source>
        <strain evidence="3">FinWhale-01</strain>
    </source>
</reference>
<feature type="domain" description="Peptidase M16 C-terminal" evidence="2">
    <location>
        <begin position="12"/>
        <end position="195"/>
    </location>
</feature>
<dbReference type="Gene3D" id="3.30.830.10">
    <property type="entry name" value="Metalloenzyme, LuxS/M16 peptidase-like"/>
    <property type="match status" value="2"/>
</dbReference>
<dbReference type="Proteomes" id="UP000437017">
    <property type="component" value="Unassembled WGS sequence"/>
</dbReference>
<evidence type="ECO:0000313" key="3">
    <source>
        <dbReference type="EMBL" id="KAB0388882.1"/>
    </source>
</evidence>
<organism evidence="3 4">
    <name type="scientific">Balaenoptera physalus</name>
    <name type="common">Fin whale</name>
    <name type="synonym">Balaena physalus</name>
    <dbReference type="NCBI Taxonomy" id="9770"/>
    <lineage>
        <taxon>Eukaryota</taxon>
        <taxon>Metazoa</taxon>
        <taxon>Chordata</taxon>
        <taxon>Craniata</taxon>
        <taxon>Vertebrata</taxon>
        <taxon>Euteleostomi</taxon>
        <taxon>Mammalia</taxon>
        <taxon>Eutheria</taxon>
        <taxon>Laurasiatheria</taxon>
        <taxon>Artiodactyla</taxon>
        <taxon>Whippomorpha</taxon>
        <taxon>Cetacea</taxon>
        <taxon>Mysticeti</taxon>
        <taxon>Balaenopteridae</taxon>
        <taxon>Balaenoptera</taxon>
    </lineage>
</organism>
<proteinExistence type="predicted"/>
<dbReference type="OrthoDB" id="4953at2759"/>
<dbReference type="AlphaFoldDB" id="A0A643BLP2"/>
<dbReference type="PANTHER" id="PTHR43690:SF18">
    <property type="entry name" value="INSULIN-DEGRADING ENZYME-RELATED"/>
    <property type="match status" value="1"/>
</dbReference>
<dbReference type="InterPro" id="IPR011249">
    <property type="entry name" value="Metalloenz_LuxS/M16"/>
</dbReference>
<evidence type="ECO:0000313" key="4">
    <source>
        <dbReference type="Proteomes" id="UP000437017"/>
    </source>
</evidence>